<sequence length="289" mass="30634">MLTGRGSRLLGTNAAGGSARGVALSTASTLVVLAVVAAVFLLAPGSAAVRHTFFNPSDMWHSLIGDPAKGYYSVGAALWLNIRMFLAAEALILVLALVVAVIRQSPGPVLFPLRLAGTVYVDIFRGVPLILVIFAVGFGLPALQLSVVSTQNAAVYGVLALVLSYSAYVSEVYRAGLNAVHPSQVAAARSIGLRNWPALRYVILPQAIRTVIPPLLNDFISLQKDTALVSVLGSIEANRAAEIYSDTTFNYSSYTVAAILFLLLTIPLARFTDRLIARDRARRLAGGNG</sequence>
<keyword evidence="7 9" id="KW-1133">Transmembrane helix</keyword>
<evidence type="ECO:0000256" key="8">
    <source>
        <dbReference type="ARBA" id="ARBA00023136"/>
    </source>
</evidence>
<reference evidence="11 12" key="1">
    <citation type="submission" date="2018-11" db="EMBL/GenBank/DDBJ databases">
        <title>Trebonia kvetii gen.nov., sp.nov., a novel acidophilic actinobacterium, and proposal of the new actinobacterial family Treboniaceae fam. nov.</title>
        <authorList>
            <person name="Rapoport D."/>
            <person name="Sagova-Mareckova M."/>
            <person name="Sedlacek I."/>
            <person name="Provaznik J."/>
            <person name="Kralova S."/>
            <person name="Pavlinic D."/>
            <person name="Benes V."/>
            <person name="Kopecky J."/>
        </authorList>
    </citation>
    <scope>NUCLEOTIDE SEQUENCE [LARGE SCALE GENOMIC DNA]</scope>
    <source>
        <strain evidence="11 12">15Tr583</strain>
    </source>
</reference>
<evidence type="ECO:0000256" key="6">
    <source>
        <dbReference type="ARBA" id="ARBA00022970"/>
    </source>
</evidence>
<comment type="caution">
    <text evidence="11">The sequence shown here is derived from an EMBL/GenBank/DDBJ whole genome shotgun (WGS) entry which is preliminary data.</text>
</comment>
<feature type="transmembrane region" description="Helical" evidence="9">
    <location>
        <begin position="155"/>
        <end position="177"/>
    </location>
</feature>
<feature type="transmembrane region" description="Helical" evidence="9">
    <location>
        <begin position="82"/>
        <end position="102"/>
    </location>
</feature>
<keyword evidence="6" id="KW-0029">Amino-acid transport</keyword>
<dbReference type="NCBIfam" id="TIGR01726">
    <property type="entry name" value="HEQRo_perm_3TM"/>
    <property type="match status" value="1"/>
</dbReference>
<evidence type="ECO:0000256" key="1">
    <source>
        <dbReference type="ARBA" id="ARBA00004651"/>
    </source>
</evidence>
<keyword evidence="4" id="KW-1003">Cell membrane</keyword>
<dbReference type="InterPro" id="IPR035906">
    <property type="entry name" value="MetI-like_sf"/>
</dbReference>
<dbReference type="GO" id="GO:0006865">
    <property type="term" value="P:amino acid transport"/>
    <property type="evidence" value="ECO:0007669"/>
    <property type="project" value="UniProtKB-KW"/>
</dbReference>
<dbReference type="InterPro" id="IPR010065">
    <property type="entry name" value="AA_ABC_transptr_permease_3TM"/>
</dbReference>
<dbReference type="SUPFAM" id="SSF161098">
    <property type="entry name" value="MetI-like"/>
    <property type="match status" value="1"/>
</dbReference>
<dbReference type="Proteomes" id="UP000460272">
    <property type="component" value="Unassembled WGS sequence"/>
</dbReference>
<protein>
    <submittedName>
        <fullName evidence="11">Amino acid ABC transporter permease</fullName>
    </submittedName>
</protein>
<accession>A0A6P2BQZ6</accession>
<dbReference type="GO" id="GO:0043190">
    <property type="term" value="C:ATP-binding cassette (ABC) transporter complex"/>
    <property type="evidence" value="ECO:0007669"/>
    <property type="project" value="InterPro"/>
</dbReference>
<organism evidence="11 12">
    <name type="scientific">Trebonia kvetii</name>
    <dbReference type="NCBI Taxonomy" id="2480626"/>
    <lineage>
        <taxon>Bacteria</taxon>
        <taxon>Bacillati</taxon>
        <taxon>Actinomycetota</taxon>
        <taxon>Actinomycetes</taxon>
        <taxon>Streptosporangiales</taxon>
        <taxon>Treboniaceae</taxon>
        <taxon>Trebonia</taxon>
    </lineage>
</organism>
<dbReference type="CDD" id="cd06261">
    <property type="entry name" value="TM_PBP2"/>
    <property type="match status" value="1"/>
</dbReference>
<dbReference type="Pfam" id="PF00528">
    <property type="entry name" value="BPD_transp_1"/>
    <property type="match status" value="1"/>
</dbReference>
<dbReference type="GO" id="GO:0022857">
    <property type="term" value="F:transmembrane transporter activity"/>
    <property type="evidence" value="ECO:0007669"/>
    <property type="project" value="InterPro"/>
</dbReference>
<feature type="transmembrane region" description="Helical" evidence="9">
    <location>
        <begin position="21"/>
        <end position="43"/>
    </location>
</feature>
<proteinExistence type="inferred from homology"/>
<dbReference type="PROSITE" id="PS50928">
    <property type="entry name" value="ABC_TM1"/>
    <property type="match status" value="1"/>
</dbReference>
<dbReference type="AlphaFoldDB" id="A0A6P2BQZ6"/>
<dbReference type="OrthoDB" id="9814902at2"/>
<evidence type="ECO:0000259" key="10">
    <source>
        <dbReference type="PROSITE" id="PS50928"/>
    </source>
</evidence>
<comment type="similarity">
    <text evidence="2">Belongs to the binding-protein-dependent transport system permease family. HisMQ subfamily.</text>
</comment>
<evidence type="ECO:0000256" key="4">
    <source>
        <dbReference type="ARBA" id="ARBA00022475"/>
    </source>
</evidence>
<evidence type="ECO:0000256" key="5">
    <source>
        <dbReference type="ARBA" id="ARBA00022692"/>
    </source>
</evidence>
<keyword evidence="8 9" id="KW-0472">Membrane</keyword>
<comment type="subcellular location">
    <subcellularLocation>
        <location evidence="1 9">Cell membrane</location>
        <topology evidence="1 9">Multi-pass membrane protein</topology>
    </subcellularLocation>
</comment>
<feature type="transmembrane region" description="Helical" evidence="9">
    <location>
        <begin position="123"/>
        <end position="143"/>
    </location>
</feature>
<keyword evidence="12" id="KW-1185">Reference proteome</keyword>
<evidence type="ECO:0000256" key="7">
    <source>
        <dbReference type="ARBA" id="ARBA00022989"/>
    </source>
</evidence>
<dbReference type="InterPro" id="IPR043429">
    <property type="entry name" value="ArtM/GltK/GlnP/TcyL/YhdX-like"/>
</dbReference>
<evidence type="ECO:0000256" key="2">
    <source>
        <dbReference type="ARBA" id="ARBA00010072"/>
    </source>
</evidence>
<dbReference type="InterPro" id="IPR000515">
    <property type="entry name" value="MetI-like"/>
</dbReference>
<dbReference type="EMBL" id="RPFW01000007">
    <property type="protein sequence ID" value="TVZ01452.1"/>
    <property type="molecule type" value="Genomic_DNA"/>
</dbReference>
<evidence type="ECO:0000313" key="11">
    <source>
        <dbReference type="EMBL" id="TVZ01452.1"/>
    </source>
</evidence>
<feature type="domain" description="ABC transmembrane type-1" evidence="10">
    <location>
        <begin position="78"/>
        <end position="272"/>
    </location>
</feature>
<dbReference type="PANTHER" id="PTHR30614">
    <property type="entry name" value="MEMBRANE COMPONENT OF AMINO ACID ABC TRANSPORTER"/>
    <property type="match status" value="1"/>
</dbReference>
<keyword evidence="3 9" id="KW-0813">Transport</keyword>
<evidence type="ECO:0000313" key="12">
    <source>
        <dbReference type="Proteomes" id="UP000460272"/>
    </source>
</evidence>
<keyword evidence="5 9" id="KW-0812">Transmembrane</keyword>
<dbReference type="Gene3D" id="1.10.3720.10">
    <property type="entry name" value="MetI-like"/>
    <property type="match status" value="1"/>
</dbReference>
<gene>
    <name evidence="11" type="ORF">EAS64_34105</name>
</gene>
<evidence type="ECO:0000256" key="9">
    <source>
        <dbReference type="RuleBase" id="RU363032"/>
    </source>
</evidence>
<dbReference type="PANTHER" id="PTHR30614:SF20">
    <property type="entry name" value="GLUTAMINE TRANSPORT SYSTEM PERMEASE PROTEIN GLNP"/>
    <property type="match status" value="1"/>
</dbReference>
<evidence type="ECO:0000256" key="3">
    <source>
        <dbReference type="ARBA" id="ARBA00022448"/>
    </source>
</evidence>
<name>A0A6P2BQZ6_9ACTN</name>
<feature type="transmembrane region" description="Helical" evidence="9">
    <location>
        <begin position="251"/>
        <end position="272"/>
    </location>
</feature>